<reference evidence="1 2" key="1">
    <citation type="journal article" date="2018" name="Elife">
        <title>Firefly genomes illuminate parallel origins of bioluminescence in beetles.</title>
        <authorList>
            <person name="Fallon T.R."/>
            <person name="Lower S.E."/>
            <person name="Chang C.H."/>
            <person name="Bessho-Uehara M."/>
            <person name="Martin G.J."/>
            <person name="Bewick A.J."/>
            <person name="Behringer M."/>
            <person name="Debat H.J."/>
            <person name="Wong I."/>
            <person name="Day J.C."/>
            <person name="Suvorov A."/>
            <person name="Silva C.J."/>
            <person name="Stanger-Hall K.F."/>
            <person name="Hall D.W."/>
            <person name="Schmitz R.J."/>
            <person name="Nelson D.R."/>
            <person name="Lewis S.M."/>
            <person name="Shigenobu S."/>
            <person name="Bybee S.M."/>
            <person name="Larracuente A.M."/>
            <person name="Oba Y."/>
            <person name="Weng J.K."/>
        </authorList>
    </citation>
    <scope>NUCLEOTIDE SEQUENCE [LARGE SCALE GENOMIC DNA]</scope>
    <source>
        <strain evidence="1">1611_PpyrPB1</strain>
        <tissue evidence="1">Whole body</tissue>
    </source>
</reference>
<accession>A0A5N4AKF5</accession>
<evidence type="ECO:0000313" key="1">
    <source>
        <dbReference type="EMBL" id="KAB0797791.1"/>
    </source>
</evidence>
<comment type="caution">
    <text evidence="1">The sequence shown here is derived from an EMBL/GenBank/DDBJ whole genome shotgun (WGS) entry which is preliminary data.</text>
</comment>
<keyword evidence="2" id="KW-1185">Reference proteome</keyword>
<evidence type="ECO:0000313" key="2">
    <source>
        <dbReference type="Proteomes" id="UP000327044"/>
    </source>
</evidence>
<dbReference type="InParanoid" id="A0A5N4AKF5"/>
<proteinExistence type="predicted"/>
<dbReference type="Proteomes" id="UP000327044">
    <property type="component" value="Unassembled WGS sequence"/>
</dbReference>
<dbReference type="EMBL" id="VVIM01000006">
    <property type="protein sequence ID" value="KAB0797791.1"/>
    <property type="molecule type" value="Genomic_DNA"/>
</dbReference>
<protein>
    <recommendedName>
        <fullName evidence="3">Tyr recombinase domain-containing protein</fullName>
    </recommendedName>
</protein>
<name>A0A5N4AKF5_PHOPY</name>
<gene>
    <name evidence="1" type="ORF">PPYR_08784</name>
</gene>
<dbReference type="AlphaFoldDB" id="A0A5N4AKF5"/>
<evidence type="ECO:0008006" key="3">
    <source>
        <dbReference type="Google" id="ProtNLM"/>
    </source>
</evidence>
<sequence>MLKIKENVDISKFLIITEYMKNNSVGDEAKKSWVLQRKEIQEFMLNAPDINYLLVKVVTGFGIFGACRRQELHDLTVQDVTTEGSVLLVKDIISSLIHRFWEN</sequence>
<organism evidence="1 2">
    <name type="scientific">Photinus pyralis</name>
    <name type="common">Common eastern firefly</name>
    <name type="synonym">Lampyris pyralis</name>
    <dbReference type="NCBI Taxonomy" id="7054"/>
    <lineage>
        <taxon>Eukaryota</taxon>
        <taxon>Metazoa</taxon>
        <taxon>Ecdysozoa</taxon>
        <taxon>Arthropoda</taxon>
        <taxon>Hexapoda</taxon>
        <taxon>Insecta</taxon>
        <taxon>Pterygota</taxon>
        <taxon>Neoptera</taxon>
        <taxon>Endopterygota</taxon>
        <taxon>Coleoptera</taxon>
        <taxon>Polyphaga</taxon>
        <taxon>Elateriformia</taxon>
        <taxon>Elateroidea</taxon>
        <taxon>Lampyridae</taxon>
        <taxon>Lampyrinae</taxon>
        <taxon>Photinus</taxon>
    </lineage>
</organism>